<dbReference type="CDD" id="cd00885">
    <property type="entry name" value="cinA"/>
    <property type="match status" value="1"/>
</dbReference>
<sequence length="419" mass="45805">MKVEIIAIGDELTSGRILNTTSAFAARNLFDAGYEIYAMHTIGDSPSLIGEALKRAIARVDAIVVTGGLGSTDDDLTNEAVSRALNRPTMPNLEILSNIRAHLDEITNAPVGELEKLAWLPKGAQALSPESRMAGYQLIHEDKPIFFLPGVPSQMKVLMVDHVLPTLATWHKDHHLTTYQKIFRIFNLPEAEVNRRIATVDLDPDVHIGYYPVFPEVHLSLTVRDKQTNNARRLFKSACKAINTVLGDSIYGHDRDSMERIVGRLLIKNDLNLAVAESCTGGLISKKLTDTPGSSAYFLGGIISYANSLKSCYLEVPDSLLENVGAVSREVAETMAVTVRTGSSADIGLSVTGIAGPDGGTEEKPVGTVYIGIATEEENWVTKFRFSGNRRQIRTLTAQSGLDLVRKYLLQQDLEEETA</sequence>
<dbReference type="RefSeq" id="WP_228856270.1">
    <property type="nucleotide sequence ID" value="NZ_AP024086.1"/>
</dbReference>
<dbReference type="InterPro" id="IPR050101">
    <property type="entry name" value="CinA"/>
</dbReference>
<protein>
    <recommendedName>
        <fullName evidence="1">CinA-like protein</fullName>
    </recommendedName>
</protein>
<gene>
    <name evidence="3" type="ORF">DGMP_07950</name>
</gene>
<proteinExistence type="inferred from homology"/>
<dbReference type="Pfam" id="PF02464">
    <property type="entry name" value="CinA"/>
    <property type="match status" value="1"/>
</dbReference>
<comment type="similarity">
    <text evidence="1">Belongs to the CinA family.</text>
</comment>
<dbReference type="PIRSF" id="PIRSF006728">
    <property type="entry name" value="CinA"/>
    <property type="match status" value="1"/>
</dbReference>
<name>A0A8D5FEG6_9BACT</name>
<dbReference type="SMART" id="SM00852">
    <property type="entry name" value="MoCF_biosynth"/>
    <property type="match status" value="1"/>
</dbReference>
<evidence type="ECO:0000313" key="4">
    <source>
        <dbReference type="Proteomes" id="UP000826725"/>
    </source>
</evidence>
<dbReference type="Proteomes" id="UP000826725">
    <property type="component" value="Chromosome"/>
</dbReference>
<dbReference type="InterPro" id="IPR008136">
    <property type="entry name" value="CinA_C"/>
</dbReference>
<accession>A0A8D5FEG6</accession>
<dbReference type="AlphaFoldDB" id="A0A8D5FEG6"/>
<evidence type="ECO:0000256" key="1">
    <source>
        <dbReference type="HAMAP-Rule" id="MF_00226"/>
    </source>
</evidence>
<dbReference type="NCBIfam" id="TIGR00200">
    <property type="entry name" value="cinA_nterm"/>
    <property type="match status" value="1"/>
</dbReference>
<dbReference type="InterPro" id="IPR001453">
    <property type="entry name" value="MoaB/Mog_dom"/>
</dbReference>
<evidence type="ECO:0000259" key="2">
    <source>
        <dbReference type="SMART" id="SM00852"/>
    </source>
</evidence>
<dbReference type="PANTHER" id="PTHR13939">
    <property type="entry name" value="NICOTINAMIDE-NUCLEOTIDE AMIDOHYDROLASE PNCC"/>
    <property type="match status" value="1"/>
</dbReference>
<dbReference type="InterPro" id="IPR041424">
    <property type="entry name" value="CinA_KH"/>
</dbReference>
<keyword evidence="4" id="KW-1185">Reference proteome</keyword>
<dbReference type="EMBL" id="AP024086">
    <property type="protein sequence ID" value="BCL60102.1"/>
    <property type="molecule type" value="Genomic_DNA"/>
</dbReference>
<dbReference type="HAMAP" id="MF_00226_B">
    <property type="entry name" value="CinA_B"/>
    <property type="match status" value="1"/>
</dbReference>
<dbReference type="Pfam" id="PF00994">
    <property type="entry name" value="MoCF_biosynth"/>
    <property type="match status" value="1"/>
</dbReference>
<dbReference type="InterPro" id="IPR008135">
    <property type="entry name" value="Competence-induced_CinA"/>
</dbReference>
<dbReference type="NCBIfam" id="TIGR00199">
    <property type="entry name" value="PncC_domain"/>
    <property type="match status" value="1"/>
</dbReference>
<reference evidence="3" key="1">
    <citation type="submission" date="2020-09" db="EMBL/GenBank/DDBJ databases">
        <title>Desulfogranum mesoprofundum gen. nov., sp. nov., a novel mesophilic, sulfate-reducing chemolithoautotroph isolated from a deep-sea hydrothermal vent chimney in the Suiyo Seamount.</title>
        <authorList>
            <person name="Hashimoto Y."/>
            <person name="Nakagawa S."/>
        </authorList>
    </citation>
    <scope>NUCLEOTIDE SEQUENCE</scope>
    <source>
        <strain evidence="3">KT2</strain>
    </source>
</reference>
<dbReference type="KEGG" id="dbk:DGMP_07950"/>
<feature type="domain" description="MoaB/Mog" evidence="2">
    <location>
        <begin position="4"/>
        <end position="169"/>
    </location>
</feature>
<organism evidence="3 4">
    <name type="scientific">Desulfomarina profundi</name>
    <dbReference type="NCBI Taxonomy" id="2772557"/>
    <lineage>
        <taxon>Bacteria</taxon>
        <taxon>Pseudomonadati</taxon>
        <taxon>Thermodesulfobacteriota</taxon>
        <taxon>Desulfobulbia</taxon>
        <taxon>Desulfobulbales</taxon>
        <taxon>Desulfobulbaceae</taxon>
        <taxon>Desulfomarina</taxon>
    </lineage>
</organism>
<dbReference type="PANTHER" id="PTHR13939:SF0">
    <property type="entry name" value="NMN AMIDOHYDROLASE-LIKE PROTEIN YFAY"/>
    <property type="match status" value="1"/>
</dbReference>
<evidence type="ECO:0000313" key="3">
    <source>
        <dbReference type="EMBL" id="BCL60102.1"/>
    </source>
</evidence>
<dbReference type="Pfam" id="PF18146">
    <property type="entry name" value="CinA_KH"/>
    <property type="match status" value="1"/>
</dbReference>